<sequence>MWKFLQSMIQPSDKSVPLPQEWQKILEANVPYRDSLNREQQERLDVGIRHFVEHKYWEGCNGLTVTDEHRVTIAGHALRLTLGFDDDHFDDVKTILLYPATYQAATKDHMGSGVVVEGQSTRLGEAWYNGPVILSWSDIQSEIRAKRRTRNVILHEFAHLLDFRNGRDADGVPPIESQADAERWLTVMAEDFARLCSECGSRRRPVLDCYGSTNRAEFFAVATEAFFEMPFELRRDWPDLYTEFRRFYQQNPLQVR</sequence>
<dbReference type="Pfam" id="PF06167">
    <property type="entry name" value="Peptidase_M90"/>
    <property type="match status" value="1"/>
</dbReference>
<dbReference type="InterPro" id="IPR024079">
    <property type="entry name" value="MetalloPept_cat_dom_sf"/>
</dbReference>
<dbReference type="InterPro" id="IPR010384">
    <property type="entry name" value="MtfA_fam"/>
</dbReference>
<dbReference type="eggNOG" id="COG3228">
    <property type="taxonomic scope" value="Bacteria"/>
</dbReference>
<organism evidence="1 2">
    <name type="scientific">Rubinisphaera brasiliensis (strain ATCC 49424 / DSM 5305 / JCM 21570 / IAM 15109 / NBRC 103401 / IFAM 1448)</name>
    <name type="common">Planctomyces brasiliensis</name>
    <dbReference type="NCBI Taxonomy" id="756272"/>
    <lineage>
        <taxon>Bacteria</taxon>
        <taxon>Pseudomonadati</taxon>
        <taxon>Planctomycetota</taxon>
        <taxon>Planctomycetia</taxon>
        <taxon>Planctomycetales</taxon>
        <taxon>Planctomycetaceae</taxon>
        <taxon>Rubinisphaera</taxon>
    </lineage>
</organism>
<proteinExistence type="predicted"/>
<dbReference type="InterPro" id="IPR042252">
    <property type="entry name" value="MtfA_N"/>
</dbReference>
<name>F0SH68_RUBBR</name>
<dbReference type="PANTHER" id="PTHR30164:SF2">
    <property type="entry name" value="PROTEIN MTFA"/>
    <property type="match status" value="1"/>
</dbReference>
<reference evidence="2" key="1">
    <citation type="submission" date="2011-02" db="EMBL/GenBank/DDBJ databases">
        <title>The complete genome of Planctomyces brasiliensis DSM 5305.</title>
        <authorList>
            <person name="Lucas S."/>
            <person name="Copeland A."/>
            <person name="Lapidus A."/>
            <person name="Bruce D."/>
            <person name="Goodwin L."/>
            <person name="Pitluck S."/>
            <person name="Kyrpides N."/>
            <person name="Mavromatis K."/>
            <person name="Pagani I."/>
            <person name="Ivanova N."/>
            <person name="Ovchinnikova G."/>
            <person name="Lu M."/>
            <person name="Detter J.C."/>
            <person name="Han C."/>
            <person name="Land M."/>
            <person name="Hauser L."/>
            <person name="Markowitz V."/>
            <person name="Cheng J.-F."/>
            <person name="Hugenholtz P."/>
            <person name="Woyke T."/>
            <person name="Wu D."/>
            <person name="Tindall B."/>
            <person name="Pomrenke H.G."/>
            <person name="Brambilla E."/>
            <person name="Klenk H.-P."/>
            <person name="Eisen J.A."/>
        </authorList>
    </citation>
    <scope>NUCLEOTIDE SEQUENCE [LARGE SCALE GENOMIC DNA]</scope>
    <source>
        <strain evidence="2">ATCC 49424 / DSM 5305 / JCM 21570 / IAM 15109 / NBRC 103401 / IFAM 1448</strain>
    </source>
</reference>
<gene>
    <name evidence="1" type="ordered locus">Plabr_3012</name>
</gene>
<dbReference type="GO" id="GO:0008237">
    <property type="term" value="F:metallopeptidase activity"/>
    <property type="evidence" value="ECO:0007669"/>
    <property type="project" value="InterPro"/>
</dbReference>
<dbReference type="GO" id="GO:0004177">
    <property type="term" value="F:aminopeptidase activity"/>
    <property type="evidence" value="ECO:0007669"/>
    <property type="project" value="TreeGrafter"/>
</dbReference>
<protein>
    <recommendedName>
        <fullName evidence="3">Protein MtfA</fullName>
    </recommendedName>
</protein>
<dbReference type="EMBL" id="CP002546">
    <property type="protein sequence ID" value="ADY60609.1"/>
    <property type="molecule type" value="Genomic_DNA"/>
</dbReference>
<dbReference type="GO" id="GO:0005829">
    <property type="term" value="C:cytosol"/>
    <property type="evidence" value="ECO:0007669"/>
    <property type="project" value="TreeGrafter"/>
</dbReference>
<dbReference type="Proteomes" id="UP000006860">
    <property type="component" value="Chromosome"/>
</dbReference>
<evidence type="ECO:0008006" key="3">
    <source>
        <dbReference type="Google" id="ProtNLM"/>
    </source>
</evidence>
<dbReference type="Gene3D" id="1.10.472.150">
    <property type="entry name" value="Glucose-regulated metallo-peptidase M90, N-terminal domain"/>
    <property type="match status" value="1"/>
</dbReference>
<dbReference type="CDD" id="cd20169">
    <property type="entry name" value="Peptidase_M90_mtfA"/>
    <property type="match status" value="1"/>
</dbReference>
<dbReference type="HOGENOM" id="CLU_063037_0_1_0"/>
<dbReference type="Gene3D" id="3.40.390.10">
    <property type="entry name" value="Collagenase (Catalytic Domain)"/>
    <property type="match status" value="1"/>
</dbReference>
<dbReference type="SUPFAM" id="SSF55486">
    <property type="entry name" value="Metalloproteases ('zincins'), catalytic domain"/>
    <property type="match status" value="1"/>
</dbReference>
<dbReference type="KEGG" id="pbs:Plabr_3012"/>
<evidence type="ECO:0000313" key="1">
    <source>
        <dbReference type="EMBL" id="ADY60609.1"/>
    </source>
</evidence>
<keyword evidence="2" id="KW-1185">Reference proteome</keyword>
<accession>F0SH68</accession>
<dbReference type="AlphaFoldDB" id="F0SH68"/>
<evidence type="ECO:0000313" key="2">
    <source>
        <dbReference type="Proteomes" id="UP000006860"/>
    </source>
</evidence>
<dbReference type="PANTHER" id="PTHR30164">
    <property type="entry name" value="MTFA PEPTIDASE"/>
    <property type="match status" value="1"/>
</dbReference>